<dbReference type="Pfam" id="PF01741">
    <property type="entry name" value="MscL"/>
    <property type="match status" value="1"/>
</dbReference>
<sequence length="151" mass="15790">MLKGFKNFLMRGDVIVIAVGLVVALAFSGLIKAFTDFIINPLIAAAQGGQAIGLGVQLGDKGNKSTFMDFGQFISAVIYFVVFMAVVYFLIVLPYKGIMARQGKTVFGDPAPTATCPACLSDDLPIGASKCKYCASDLPTAPQTGATTPGL</sequence>
<organism evidence="6 7">
    <name type="scientific">Jatrophihabitans cynanchi</name>
    <dbReference type="NCBI Taxonomy" id="2944128"/>
    <lineage>
        <taxon>Bacteria</taxon>
        <taxon>Bacillati</taxon>
        <taxon>Actinomycetota</taxon>
        <taxon>Actinomycetes</taxon>
        <taxon>Jatrophihabitantales</taxon>
        <taxon>Jatrophihabitantaceae</taxon>
        <taxon>Jatrophihabitans</taxon>
    </lineage>
</organism>
<evidence type="ECO:0000256" key="5">
    <source>
        <dbReference type="SAM" id="Phobius"/>
    </source>
</evidence>
<reference evidence="6" key="1">
    <citation type="submission" date="2022-05" db="EMBL/GenBank/DDBJ databases">
        <title>Jatrophihabitans sp. SB3-54 whole genome sequence.</title>
        <authorList>
            <person name="Suh M.K."/>
            <person name="Eom M.K."/>
            <person name="Kim J.S."/>
            <person name="Kim H.S."/>
            <person name="Do H.E."/>
            <person name="Shin Y.K."/>
            <person name="Lee J.-S."/>
        </authorList>
    </citation>
    <scope>NUCLEOTIDE SEQUENCE</scope>
    <source>
        <strain evidence="6">SB3-54</strain>
    </source>
</reference>
<evidence type="ECO:0000256" key="3">
    <source>
        <dbReference type="ARBA" id="ARBA00022989"/>
    </source>
</evidence>
<dbReference type="Gene3D" id="1.10.1200.120">
    <property type="entry name" value="Large-conductance mechanosensitive channel, MscL, domain 1"/>
    <property type="match status" value="1"/>
</dbReference>
<feature type="transmembrane region" description="Helical" evidence="5">
    <location>
        <begin position="73"/>
        <end position="95"/>
    </location>
</feature>
<evidence type="ECO:0000256" key="4">
    <source>
        <dbReference type="ARBA" id="ARBA00023136"/>
    </source>
</evidence>
<accession>A0ABY7JXA0</accession>
<keyword evidence="4 5" id="KW-0472">Membrane</keyword>
<dbReference type="InterPro" id="IPR037673">
    <property type="entry name" value="MSC/AndL"/>
</dbReference>
<dbReference type="Proteomes" id="UP001164693">
    <property type="component" value="Chromosome"/>
</dbReference>
<gene>
    <name evidence="6" type="ORF">M6B22_14785</name>
</gene>
<evidence type="ECO:0000256" key="1">
    <source>
        <dbReference type="ARBA" id="ARBA00004141"/>
    </source>
</evidence>
<evidence type="ECO:0000313" key="7">
    <source>
        <dbReference type="Proteomes" id="UP001164693"/>
    </source>
</evidence>
<evidence type="ECO:0000313" key="6">
    <source>
        <dbReference type="EMBL" id="WAX55799.1"/>
    </source>
</evidence>
<protein>
    <submittedName>
        <fullName evidence="6">MscL family protein</fullName>
    </submittedName>
</protein>
<dbReference type="RefSeq" id="WP_269442322.1">
    <property type="nucleotide sequence ID" value="NZ_CP097463.1"/>
</dbReference>
<comment type="subcellular location">
    <subcellularLocation>
        <location evidence="1">Membrane</location>
        <topology evidence="1">Multi-pass membrane protein</topology>
    </subcellularLocation>
</comment>
<dbReference type="EMBL" id="CP097463">
    <property type="protein sequence ID" value="WAX55799.1"/>
    <property type="molecule type" value="Genomic_DNA"/>
</dbReference>
<name>A0ABY7JXA0_9ACTN</name>
<dbReference type="PANTHER" id="PTHR30266:SF2">
    <property type="entry name" value="LARGE-CONDUCTANCE MECHANOSENSITIVE CHANNEL"/>
    <property type="match status" value="1"/>
</dbReference>
<dbReference type="InterPro" id="IPR036019">
    <property type="entry name" value="MscL_channel"/>
</dbReference>
<dbReference type="SUPFAM" id="SSF81330">
    <property type="entry name" value="Gated mechanosensitive channel"/>
    <property type="match status" value="1"/>
</dbReference>
<proteinExistence type="predicted"/>
<keyword evidence="7" id="KW-1185">Reference proteome</keyword>
<evidence type="ECO:0000256" key="2">
    <source>
        <dbReference type="ARBA" id="ARBA00022692"/>
    </source>
</evidence>
<keyword evidence="2 5" id="KW-0812">Transmembrane</keyword>
<dbReference type="PANTHER" id="PTHR30266">
    <property type="entry name" value="MECHANOSENSITIVE CHANNEL MSCL"/>
    <property type="match status" value="1"/>
</dbReference>
<feature type="transmembrane region" description="Helical" evidence="5">
    <location>
        <begin position="12"/>
        <end position="31"/>
    </location>
</feature>
<keyword evidence="3 5" id="KW-1133">Transmembrane helix</keyword>